<proteinExistence type="predicted"/>
<dbReference type="AlphaFoldDB" id="A0A413CY70"/>
<dbReference type="SUPFAM" id="SSF53098">
    <property type="entry name" value="Ribonuclease H-like"/>
    <property type="match status" value="1"/>
</dbReference>
<dbReference type="EMBL" id="QSAT01000003">
    <property type="protein sequence ID" value="RGW76500.1"/>
    <property type="molecule type" value="Genomic_DNA"/>
</dbReference>
<gene>
    <name evidence="1" type="ORF">DWV56_01400</name>
</gene>
<dbReference type="PANTHER" id="PTHR34614:SF2">
    <property type="entry name" value="TRANSPOSASE IS4-LIKE DOMAIN-CONTAINING PROTEIN"/>
    <property type="match status" value="1"/>
</dbReference>
<organism evidence="1 2">
    <name type="scientific">Holdemanella biformis</name>
    <dbReference type="NCBI Taxonomy" id="1735"/>
    <lineage>
        <taxon>Bacteria</taxon>
        <taxon>Bacillati</taxon>
        <taxon>Bacillota</taxon>
        <taxon>Erysipelotrichia</taxon>
        <taxon>Erysipelotrichales</taxon>
        <taxon>Erysipelotrichaceae</taxon>
        <taxon>Holdemanella</taxon>
    </lineage>
</organism>
<evidence type="ECO:0000313" key="1">
    <source>
        <dbReference type="EMBL" id="RGW76500.1"/>
    </source>
</evidence>
<dbReference type="Proteomes" id="UP000284651">
    <property type="component" value="Unassembled WGS sequence"/>
</dbReference>
<reference evidence="1 2" key="1">
    <citation type="submission" date="2018-08" db="EMBL/GenBank/DDBJ databases">
        <title>A genome reference for cultivated species of the human gut microbiota.</title>
        <authorList>
            <person name="Zou Y."/>
            <person name="Xue W."/>
            <person name="Luo G."/>
        </authorList>
    </citation>
    <scope>NUCLEOTIDE SEQUENCE [LARGE SCALE GENOMIC DNA]</scope>
    <source>
        <strain evidence="1 2">AF10-31</strain>
    </source>
</reference>
<dbReference type="InterPro" id="IPR012337">
    <property type="entry name" value="RNaseH-like_sf"/>
</dbReference>
<dbReference type="PANTHER" id="PTHR34614">
    <property type="match status" value="1"/>
</dbReference>
<accession>A0A413CY70</accession>
<evidence type="ECO:0000313" key="2">
    <source>
        <dbReference type="Proteomes" id="UP000284651"/>
    </source>
</evidence>
<sequence>MKKYRKVFKLKYDQNGYLVAYQRNSRYIKEEIRNLGFFFIITSEEMSASKALDIYRGRDNIEKMFRSLKSGIDFNKARVHTTESLKSKVFVTFIAMIVRNELFQKVEELRKKNRKAYTVQKMISELENIKENMY</sequence>
<protein>
    <submittedName>
        <fullName evidence="1">Uncharacterized protein</fullName>
    </submittedName>
</protein>
<comment type="caution">
    <text evidence="1">The sequence shown here is derived from an EMBL/GenBank/DDBJ whole genome shotgun (WGS) entry which is preliminary data.</text>
</comment>
<name>A0A413CY70_9FIRM</name>